<feature type="transmembrane region" description="Helical" evidence="2">
    <location>
        <begin position="406"/>
        <end position="425"/>
    </location>
</feature>
<accession>A0A3M7CXC2</accession>
<evidence type="ECO:0000313" key="5">
    <source>
        <dbReference type="EMBL" id="RMY56550.1"/>
    </source>
</evidence>
<feature type="region of interest" description="Disordered" evidence="1">
    <location>
        <begin position="1"/>
        <end position="71"/>
    </location>
</feature>
<dbReference type="Pfam" id="PF20237">
    <property type="entry name" value="DUF6594"/>
    <property type="match status" value="1"/>
</dbReference>
<dbReference type="OrthoDB" id="3546297at2759"/>
<evidence type="ECO:0000313" key="7">
    <source>
        <dbReference type="Proteomes" id="UP000270230"/>
    </source>
</evidence>
<name>A0A3M7CXC2_HORWE</name>
<dbReference type="Proteomes" id="UP000270230">
    <property type="component" value="Unassembled WGS sequence"/>
</dbReference>
<keyword evidence="2" id="KW-1133">Transmembrane helix</keyword>
<evidence type="ECO:0000256" key="1">
    <source>
        <dbReference type="SAM" id="MobiDB-lite"/>
    </source>
</evidence>
<organism evidence="5 6">
    <name type="scientific">Hortaea werneckii</name>
    <name type="common">Black yeast</name>
    <name type="synonym">Cladosporium werneckii</name>
    <dbReference type="NCBI Taxonomy" id="91943"/>
    <lineage>
        <taxon>Eukaryota</taxon>
        <taxon>Fungi</taxon>
        <taxon>Dikarya</taxon>
        <taxon>Ascomycota</taxon>
        <taxon>Pezizomycotina</taxon>
        <taxon>Dothideomycetes</taxon>
        <taxon>Dothideomycetidae</taxon>
        <taxon>Mycosphaerellales</taxon>
        <taxon>Teratosphaeriaceae</taxon>
        <taxon>Hortaea</taxon>
    </lineage>
</organism>
<gene>
    <name evidence="5" type="ORF">D0863_12940</name>
    <name evidence="4" type="ORF">D0865_15683</name>
</gene>
<dbReference type="Proteomes" id="UP000269276">
    <property type="component" value="Unassembled WGS sequence"/>
</dbReference>
<feature type="transmembrane region" description="Helical" evidence="2">
    <location>
        <begin position="354"/>
        <end position="372"/>
    </location>
</feature>
<feature type="compositionally biased region" description="Polar residues" evidence="1">
    <location>
        <begin position="14"/>
        <end position="30"/>
    </location>
</feature>
<dbReference type="EMBL" id="QWIN01002701">
    <property type="protein sequence ID" value="RMY28756.1"/>
    <property type="molecule type" value="Genomic_DNA"/>
</dbReference>
<feature type="transmembrane region" description="Helical" evidence="2">
    <location>
        <begin position="378"/>
        <end position="399"/>
    </location>
</feature>
<feature type="domain" description="DUF6594" evidence="3">
    <location>
        <begin position="344"/>
        <end position="418"/>
    </location>
</feature>
<evidence type="ECO:0000259" key="3">
    <source>
        <dbReference type="Pfam" id="PF20237"/>
    </source>
</evidence>
<dbReference type="VEuPathDB" id="FungiDB:BTJ68_12674"/>
<dbReference type="InterPro" id="IPR046529">
    <property type="entry name" value="DUF6594"/>
</dbReference>
<keyword evidence="2" id="KW-0472">Membrane</keyword>
<dbReference type="EMBL" id="QWIP01000697">
    <property type="protein sequence ID" value="RMY56550.1"/>
    <property type="molecule type" value="Genomic_DNA"/>
</dbReference>
<feature type="compositionally biased region" description="Low complexity" evidence="1">
    <location>
        <begin position="31"/>
        <end position="46"/>
    </location>
</feature>
<dbReference type="AlphaFoldDB" id="A0A3M7CXC2"/>
<evidence type="ECO:0000313" key="4">
    <source>
        <dbReference type="EMBL" id="RMY28756.1"/>
    </source>
</evidence>
<keyword evidence="2" id="KW-0812">Transmembrane</keyword>
<evidence type="ECO:0000256" key="2">
    <source>
        <dbReference type="SAM" id="Phobius"/>
    </source>
</evidence>
<evidence type="ECO:0000313" key="6">
    <source>
        <dbReference type="Proteomes" id="UP000269276"/>
    </source>
</evidence>
<protein>
    <recommendedName>
        <fullName evidence="3">DUF6594 domain-containing protein</fullName>
    </recommendedName>
</protein>
<proteinExistence type="predicted"/>
<sequence>MSEAPHQPSPAAPETNTTLMEPQDQAPTGNSQENSSSSLGSEAVSEFDSSDDTLRPSGEIQEEEGSGIDRDVWIDTLPFPDCAPPSPCCSKLQRSVQNVHTEPELQTSSLGQNERLANGHPETQAERMTFNTAPFTLDWGVPDSFLDGNEFFQSSAPHQCFEDGMRTPPRPLATEAQPNIFNHTVFHGKCKQQQQRLFDAGKMGLFYTLTSKHDRTQPKTAVLNLVALQRINVHGLQERLASHAAEGFNKDLLFMTDWETRQRLLNLYCDAVRNLDLMREKEKLGYDKDPFVIKSSRAIERGLLELSGLIPGHLLPKGDLPVANDHEHPLLSNESGGRHHANEQAMKKQRLERFAMASFGGLLIIVPMLIMANVPGKIASLVTSCVAIVIFAALVTLGTKLGPHEVLASVAAYAAVLVVFVGLSLEKR</sequence>
<reference evidence="6 7" key="1">
    <citation type="journal article" date="2018" name="BMC Genomics">
        <title>Genomic evidence for intraspecific hybridization in a clonal and extremely halotolerant yeast.</title>
        <authorList>
            <person name="Gostincar C."/>
            <person name="Stajich J.E."/>
            <person name="Zupancic J."/>
            <person name="Zalar P."/>
            <person name="Gunde-Cimerman N."/>
        </authorList>
    </citation>
    <scope>NUCLEOTIDE SEQUENCE [LARGE SCALE GENOMIC DNA]</scope>
    <source>
        <strain evidence="4 7">EXF-151</strain>
        <strain evidence="5 6">EXF-2682</strain>
    </source>
</reference>
<comment type="caution">
    <text evidence="5">The sequence shown here is derived from an EMBL/GenBank/DDBJ whole genome shotgun (WGS) entry which is preliminary data.</text>
</comment>